<dbReference type="PANTHER" id="PTHR43484:SF1">
    <property type="entry name" value="FLAGELLAR MOTOR SWITCH PROTEIN FLIN"/>
    <property type="match status" value="1"/>
</dbReference>
<keyword evidence="4" id="KW-1003">Cell membrane</keyword>
<evidence type="ECO:0000256" key="2">
    <source>
        <dbReference type="ARBA" id="ARBA00009226"/>
    </source>
</evidence>
<proteinExistence type="inferred from homology"/>
<dbReference type="PANTHER" id="PTHR43484">
    <property type="match status" value="1"/>
</dbReference>
<keyword evidence="6" id="KW-0283">Flagellar rotation</keyword>
<dbReference type="Proteomes" id="UP001595607">
    <property type="component" value="Unassembled WGS sequence"/>
</dbReference>
<keyword evidence="9" id="KW-0966">Cell projection</keyword>
<dbReference type="InterPro" id="IPR051469">
    <property type="entry name" value="FliN/MopA/SpaO"/>
</dbReference>
<evidence type="ECO:0000313" key="9">
    <source>
        <dbReference type="EMBL" id="MFC3303275.1"/>
    </source>
</evidence>
<feature type="domain" description="Flagellar motor switch protein FliN-like C-terminal" evidence="8">
    <location>
        <begin position="17"/>
        <end position="84"/>
    </location>
</feature>
<dbReference type="InterPro" id="IPR036429">
    <property type="entry name" value="SpoA-like_sf"/>
</dbReference>
<protein>
    <recommendedName>
        <fullName evidence="3">Flagellar motor switch protein FliN</fullName>
    </recommendedName>
</protein>
<evidence type="ECO:0000256" key="3">
    <source>
        <dbReference type="ARBA" id="ARBA00021897"/>
    </source>
</evidence>
<organism evidence="9 10">
    <name type="scientific">Parvularcula lutaonensis</name>
    <dbReference type="NCBI Taxonomy" id="491923"/>
    <lineage>
        <taxon>Bacteria</taxon>
        <taxon>Pseudomonadati</taxon>
        <taxon>Pseudomonadota</taxon>
        <taxon>Alphaproteobacteria</taxon>
        <taxon>Parvularculales</taxon>
        <taxon>Parvularculaceae</taxon>
        <taxon>Parvularcula</taxon>
    </lineage>
</organism>
<evidence type="ECO:0000256" key="7">
    <source>
        <dbReference type="ARBA" id="ARBA00023136"/>
    </source>
</evidence>
<dbReference type="EMBL" id="JBHRVA010000003">
    <property type="protein sequence ID" value="MFC3303275.1"/>
    <property type="molecule type" value="Genomic_DNA"/>
</dbReference>
<evidence type="ECO:0000259" key="8">
    <source>
        <dbReference type="Pfam" id="PF01052"/>
    </source>
</evidence>
<keyword evidence="9" id="KW-0282">Flagellum</keyword>
<dbReference type="PRINTS" id="PR00956">
    <property type="entry name" value="FLGMOTORFLIN"/>
</dbReference>
<keyword evidence="10" id="KW-1185">Reference proteome</keyword>
<keyword evidence="7" id="KW-0472">Membrane</keyword>
<dbReference type="Gene3D" id="2.30.330.10">
    <property type="entry name" value="SpoA-like"/>
    <property type="match status" value="1"/>
</dbReference>
<dbReference type="SUPFAM" id="SSF101801">
    <property type="entry name" value="Surface presentation of antigens (SPOA)"/>
    <property type="match status" value="1"/>
</dbReference>
<accession>A0ABV7MD27</accession>
<evidence type="ECO:0000313" key="10">
    <source>
        <dbReference type="Proteomes" id="UP001595607"/>
    </source>
</evidence>
<comment type="subcellular location">
    <subcellularLocation>
        <location evidence="1">Cell membrane</location>
        <topology evidence="1">Peripheral membrane protein</topology>
        <orientation evidence="1">Cytoplasmic side</orientation>
    </subcellularLocation>
</comment>
<comment type="similarity">
    <text evidence="2">Belongs to the FliN/MopA/SpaO family.</text>
</comment>
<reference evidence="10" key="1">
    <citation type="journal article" date="2019" name="Int. J. Syst. Evol. Microbiol.">
        <title>The Global Catalogue of Microorganisms (GCM) 10K type strain sequencing project: providing services to taxonomists for standard genome sequencing and annotation.</title>
        <authorList>
            <consortium name="The Broad Institute Genomics Platform"/>
            <consortium name="The Broad Institute Genome Sequencing Center for Infectious Disease"/>
            <person name="Wu L."/>
            <person name="Ma J."/>
        </authorList>
    </citation>
    <scope>NUCLEOTIDE SEQUENCE [LARGE SCALE GENOMIC DNA]</scope>
    <source>
        <strain evidence="10">KCTC 22245</strain>
    </source>
</reference>
<keyword evidence="5" id="KW-0145">Chemotaxis</keyword>
<dbReference type="RefSeq" id="WP_189575681.1">
    <property type="nucleotide sequence ID" value="NZ_BMXU01000002.1"/>
</dbReference>
<name>A0ABV7MD27_9PROT</name>
<keyword evidence="9" id="KW-0969">Cilium</keyword>
<evidence type="ECO:0000256" key="6">
    <source>
        <dbReference type="ARBA" id="ARBA00022779"/>
    </source>
</evidence>
<evidence type="ECO:0000256" key="4">
    <source>
        <dbReference type="ARBA" id="ARBA00022475"/>
    </source>
</evidence>
<dbReference type="Pfam" id="PF01052">
    <property type="entry name" value="FliMN_C"/>
    <property type="match status" value="1"/>
</dbReference>
<dbReference type="InterPro" id="IPR001543">
    <property type="entry name" value="FliN-like_C"/>
</dbReference>
<sequence>MTAEPNPAPETPALPENISSLKIELSVRVGTSVMSLRDLTSLSEGAVVALRESADRPLELCANGHVIARGELEEAENGEGLRLRITETKGFPRQ</sequence>
<gene>
    <name evidence="9" type="ORF">ACFONP_11080</name>
</gene>
<dbReference type="InterPro" id="IPR001172">
    <property type="entry name" value="FliN_T3SS_HrcQb"/>
</dbReference>
<evidence type="ECO:0000256" key="1">
    <source>
        <dbReference type="ARBA" id="ARBA00004413"/>
    </source>
</evidence>
<evidence type="ECO:0000256" key="5">
    <source>
        <dbReference type="ARBA" id="ARBA00022500"/>
    </source>
</evidence>
<comment type="caution">
    <text evidence="9">The sequence shown here is derived from an EMBL/GenBank/DDBJ whole genome shotgun (WGS) entry which is preliminary data.</text>
</comment>